<feature type="domain" description="4'-phosphopantetheinyl transferase" evidence="2">
    <location>
        <begin position="98"/>
        <end position="196"/>
    </location>
</feature>
<organism evidence="3 4">
    <name type="scientific">Candidatus Gallimonas intestinavium</name>
    <dbReference type="NCBI Taxonomy" id="2838603"/>
    <lineage>
        <taxon>Bacteria</taxon>
        <taxon>Bacillati</taxon>
        <taxon>Bacillota</taxon>
        <taxon>Clostridia</taxon>
        <taxon>Candidatus Gallimonas</taxon>
    </lineage>
</organism>
<evidence type="ECO:0000313" key="4">
    <source>
        <dbReference type="Proteomes" id="UP000824102"/>
    </source>
</evidence>
<dbReference type="GO" id="GO:0000287">
    <property type="term" value="F:magnesium ion binding"/>
    <property type="evidence" value="ECO:0007669"/>
    <property type="project" value="InterPro"/>
</dbReference>
<accession>A0A9D2G6W1</accession>
<dbReference type="AlphaFoldDB" id="A0A9D2G6W1"/>
<sequence length="215" mass="23445">MVRVYFADTALLPDPAQESGFYSKLPGARLEKALRLKLPEKRRESAGAGLLLSCILPRFGADAGEVYADARGKLHHPRLTLCLAHGGGRAVLAVGTEPVGCDIEGLAPVREGVLRRFSEAERAFVEGAGEKERARAAAFCRIWTGKESFLKRTGEGLAGWKGTEVSFPDGCIFRDGKEQPCRVVWREWGEYIVAVCSGEETAEAEEVFLEGNISF</sequence>
<keyword evidence="1 3" id="KW-0808">Transferase</keyword>
<dbReference type="Gene3D" id="3.90.470.20">
    <property type="entry name" value="4'-phosphopantetheinyl transferase domain"/>
    <property type="match status" value="2"/>
</dbReference>
<dbReference type="Proteomes" id="UP000824102">
    <property type="component" value="Unassembled WGS sequence"/>
</dbReference>
<dbReference type="Pfam" id="PF01648">
    <property type="entry name" value="ACPS"/>
    <property type="match status" value="1"/>
</dbReference>
<dbReference type="InterPro" id="IPR008278">
    <property type="entry name" value="4-PPantetheinyl_Trfase_dom"/>
</dbReference>
<reference evidence="3" key="2">
    <citation type="submission" date="2021-04" db="EMBL/GenBank/DDBJ databases">
        <authorList>
            <person name="Gilroy R."/>
        </authorList>
    </citation>
    <scope>NUCLEOTIDE SEQUENCE</scope>
    <source>
        <strain evidence="3">ChiW7-2402</strain>
    </source>
</reference>
<evidence type="ECO:0000256" key="1">
    <source>
        <dbReference type="ARBA" id="ARBA00022679"/>
    </source>
</evidence>
<gene>
    <name evidence="3" type="ORF">H9964_08200</name>
</gene>
<dbReference type="SUPFAM" id="SSF56214">
    <property type="entry name" value="4'-phosphopantetheinyl transferase"/>
    <property type="match status" value="1"/>
</dbReference>
<dbReference type="GO" id="GO:0008897">
    <property type="term" value="F:holo-[acyl-carrier-protein] synthase activity"/>
    <property type="evidence" value="ECO:0007669"/>
    <property type="project" value="InterPro"/>
</dbReference>
<dbReference type="InterPro" id="IPR037143">
    <property type="entry name" value="4-PPantetheinyl_Trfase_dom_sf"/>
</dbReference>
<comment type="caution">
    <text evidence="3">The sequence shown here is derived from an EMBL/GenBank/DDBJ whole genome shotgun (WGS) entry which is preliminary data.</text>
</comment>
<reference evidence="3" key="1">
    <citation type="journal article" date="2021" name="PeerJ">
        <title>Extensive microbial diversity within the chicken gut microbiome revealed by metagenomics and culture.</title>
        <authorList>
            <person name="Gilroy R."/>
            <person name="Ravi A."/>
            <person name="Getino M."/>
            <person name="Pursley I."/>
            <person name="Horton D.L."/>
            <person name="Alikhan N.F."/>
            <person name="Baker D."/>
            <person name="Gharbi K."/>
            <person name="Hall N."/>
            <person name="Watson M."/>
            <person name="Adriaenssens E.M."/>
            <person name="Foster-Nyarko E."/>
            <person name="Jarju S."/>
            <person name="Secka A."/>
            <person name="Antonio M."/>
            <person name="Oren A."/>
            <person name="Chaudhuri R.R."/>
            <person name="La Ragione R."/>
            <person name="Hildebrand F."/>
            <person name="Pallen M.J."/>
        </authorList>
    </citation>
    <scope>NUCLEOTIDE SEQUENCE</scope>
    <source>
        <strain evidence="3">ChiW7-2402</strain>
    </source>
</reference>
<name>A0A9D2G6W1_9FIRM</name>
<dbReference type="EMBL" id="DXBB01000123">
    <property type="protein sequence ID" value="HIZ73547.1"/>
    <property type="molecule type" value="Genomic_DNA"/>
</dbReference>
<evidence type="ECO:0000313" key="3">
    <source>
        <dbReference type="EMBL" id="HIZ73547.1"/>
    </source>
</evidence>
<evidence type="ECO:0000259" key="2">
    <source>
        <dbReference type="Pfam" id="PF01648"/>
    </source>
</evidence>
<proteinExistence type="predicted"/>
<protein>
    <submittedName>
        <fullName evidence="3">4'-phosphopantetheinyl transferase superfamily protein</fullName>
    </submittedName>
</protein>